<dbReference type="SUPFAM" id="SSF52540">
    <property type="entry name" value="P-loop containing nucleoside triphosphate hydrolases"/>
    <property type="match status" value="1"/>
</dbReference>
<comment type="similarity">
    <text evidence="1 7">Belongs to the TRAFAC class OBG-HflX-like GTPase superfamily. OBG GTPase family.</text>
</comment>
<evidence type="ECO:0000259" key="10">
    <source>
        <dbReference type="PROSITE" id="PS51883"/>
    </source>
</evidence>
<feature type="binding site" evidence="7">
    <location>
        <begin position="196"/>
        <end position="200"/>
    </location>
    <ligand>
        <name>GTP</name>
        <dbReference type="ChEBI" id="CHEBI:37565"/>
    </ligand>
</feature>
<evidence type="ECO:0000256" key="3">
    <source>
        <dbReference type="ARBA" id="ARBA00022741"/>
    </source>
</evidence>
<evidence type="ECO:0000259" key="9">
    <source>
        <dbReference type="PROSITE" id="PS51710"/>
    </source>
</evidence>
<dbReference type="GO" id="GO:0000287">
    <property type="term" value="F:magnesium ion binding"/>
    <property type="evidence" value="ECO:0007669"/>
    <property type="project" value="InterPro"/>
</dbReference>
<feature type="domain" description="Obg" evidence="10">
    <location>
        <begin position="2"/>
        <end position="164"/>
    </location>
</feature>
<comment type="caution">
    <text evidence="11">The sequence shown here is derived from an EMBL/GenBank/DDBJ whole genome shotgun (WGS) entry which is preliminary data.</text>
</comment>
<evidence type="ECO:0000256" key="7">
    <source>
        <dbReference type="HAMAP-Rule" id="MF_01454"/>
    </source>
</evidence>
<dbReference type="Gene3D" id="3.40.50.300">
    <property type="entry name" value="P-loop containing nucleotide triphosphate hydrolases"/>
    <property type="match status" value="1"/>
</dbReference>
<keyword evidence="3 7" id="KW-0547">Nucleotide-binding</keyword>
<evidence type="ECO:0000256" key="8">
    <source>
        <dbReference type="SAM" id="MobiDB-lite"/>
    </source>
</evidence>
<dbReference type="AlphaFoldDB" id="A0A955LIH7"/>
<comment type="subunit">
    <text evidence="7">Monomer.</text>
</comment>
<dbReference type="InterPro" id="IPR006074">
    <property type="entry name" value="GTP1-OBG_CS"/>
</dbReference>
<dbReference type="SUPFAM" id="SSF82051">
    <property type="entry name" value="Obg GTP-binding protein N-terminal domain"/>
    <property type="match status" value="1"/>
</dbReference>
<dbReference type="PANTHER" id="PTHR11702:SF31">
    <property type="entry name" value="MITOCHONDRIAL RIBOSOME-ASSOCIATED GTPASE 2"/>
    <property type="match status" value="1"/>
</dbReference>
<dbReference type="GO" id="GO:0005737">
    <property type="term" value="C:cytoplasm"/>
    <property type="evidence" value="ECO:0007669"/>
    <property type="project" value="UniProtKB-SubCell"/>
</dbReference>
<protein>
    <recommendedName>
        <fullName evidence="7">GTPase Obg</fullName>
        <ecNumber evidence="7">3.6.5.-</ecNumber>
    </recommendedName>
    <alternativeName>
        <fullName evidence="7">GTP-binding protein Obg</fullName>
    </alternativeName>
</protein>
<accession>A0A955LIH7</accession>
<dbReference type="PRINTS" id="PR00326">
    <property type="entry name" value="GTP1OBG"/>
</dbReference>
<evidence type="ECO:0000313" key="12">
    <source>
        <dbReference type="Proteomes" id="UP000701698"/>
    </source>
</evidence>
<keyword evidence="7" id="KW-0479">Metal-binding</keyword>
<dbReference type="NCBIfam" id="NF008956">
    <property type="entry name" value="PRK12299.1"/>
    <property type="match status" value="1"/>
</dbReference>
<dbReference type="PROSITE" id="PS00905">
    <property type="entry name" value="GTP1_OBG"/>
    <property type="match status" value="1"/>
</dbReference>
<keyword evidence="5 7" id="KW-0460">Magnesium</keyword>
<feature type="binding site" evidence="7">
    <location>
        <begin position="295"/>
        <end position="298"/>
    </location>
    <ligand>
        <name>GTP</name>
        <dbReference type="ChEBI" id="CHEBI:37565"/>
    </ligand>
</feature>
<dbReference type="InterPro" id="IPR006073">
    <property type="entry name" value="GTP-bd"/>
</dbReference>
<dbReference type="CDD" id="cd01898">
    <property type="entry name" value="Obg"/>
    <property type="match status" value="1"/>
</dbReference>
<feature type="binding site" evidence="7">
    <location>
        <begin position="171"/>
        <end position="178"/>
    </location>
    <ligand>
        <name>GTP</name>
        <dbReference type="ChEBI" id="CHEBI:37565"/>
    </ligand>
</feature>
<dbReference type="EC" id="3.6.5.-" evidence="7"/>
<dbReference type="PIRSF" id="PIRSF002401">
    <property type="entry name" value="GTP_bd_Obg/CgtA"/>
    <property type="match status" value="1"/>
</dbReference>
<sequence length="363" mass="39236">MRHFVDQSKITIKAGDGGDGIVSFRRERYVPKGGPDGGDGGDGGNVYFIGDNNLSTLLDFQQKRNFKAQPGERGGKSNMTGASGEDLYLRVPVGTMIFVFDEESDENQFIADIQANGQVALVARGGEGGKGNTRFKSSTNQAPKEFTPGTPGQEKAVTLELKLIADIGLIGYPNAGKSTLLSVMTNAKPEIAGYRFTTLQPNLGVMQVYDRELVIADIPGLIEGAAEGKGLGDDFLRHVERTRVLVHLIDPLSAATEQGMELSAQAVLNAYQIIRDELSDYSAILTEKPELVVITKLDISENEQLFEKTAELFKKEGIETVGISAATHMNLDTLQQKMVALVEEAPEMETPESPAPVFGIEDL</sequence>
<name>A0A955LIH7_UNCKA</name>
<keyword evidence="6 7" id="KW-0342">GTP-binding</keyword>
<gene>
    <name evidence="11" type="primary">obgE</name>
    <name evidence="7" type="synonym">obg</name>
    <name evidence="11" type="ORF">KC571_03560</name>
</gene>
<evidence type="ECO:0000256" key="2">
    <source>
        <dbReference type="ARBA" id="ARBA00022490"/>
    </source>
</evidence>
<feature type="binding site" evidence="7">
    <location>
        <begin position="217"/>
        <end position="220"/>
    </location>
    <ligand>
        <name>GTP</name>
        <dbReference type="ChEBI" id="CHEBI:37565"/>
    </ligand>
</feature>
<dbReference type="FunFam" id="2.70.210.12:FF:000001">
    <property type="entry name" value="GTPase Obg"/>
    <property type="match status" value="1"/>
</dbReference>
<dbReference type="PROSITE" id="PS51710">
    <property type="entry name" value="G_OBG"/>
    <property type="match status" value="1"/>
</dbReference>
<comment type="cofactor">
    <cofactor evidence="7">
        <name>Mg(2+)</name>
        <dbReference type="ChEBI" id="CHEBI:18420"/>
    </cofactor>
</comment>
<feature type="domain" description="OBG-type G" evidence="9">
    <location>
        <begin position="165"/>
        <end position="343"/>
    </location>
</feature>
<dbReference type="EMBL" id="JAGQKX010000101">
    <property type="protein sequence ID" value="MCA9390456.1"/>
    <property type="molecule type" value="Genomic_DNA"/>
</dbReference>
<dbReference type="Gene3D" id="2.70.210.12">
    <property type="entry name" value="GTP1/OBG domain"/>
    <property type="match status" value="1"/>
</dbReference>
<dbReference type="PROSITE" id="PS51883">
    <property type="entry name" value="OBG"/>
    <property type="match status" value="1"/>
</dbReference>
<reference evidence="11" key="2">
    <citation type="journal article" date="2021" name="Microbiome">
        <title>Successional dynamics and alternative stable states in a saline activated sludge microbial community over 9 years.</title>
        <authorList>
            <person name="Wang Y."/>
            <person name="Ye J."/>
            <person name="Ju F."/>
            <person name="Liu L."/>
            <person name="Boyd J.A."/>
            <person name="Deng Y."/>
            <person name="Parks D.H."/>
            <person name="Jiang X."/>
            <person name="Yin X."/>
            <person name="Woodcroft B.J."/>
            <person name="Tyson G.W."/>
            <person name="Hugenholtz P."/>
            <person name="Polz M.F."/>
            <person name="Zhang T."/>
        </authorList>
    </citation>
    <scope>NUCLEOTIDE SEQUENCE</scope>
    <source>
        <strain evidence="11">HKST-UBA01</strain>
    </source>
</reference>
<dbReference type="GO" id="GO:0005525">
    <property type="term" value="F:GTP binding"/>
    <property type="evidence" value="ECO:0007669"/>
    <property type="project" value="UniProtKB-UniRule"/>
</dbReference>
<dbReference type="InterPro" id="IPR006169">
    <property type="entry name" value="GTP1_OBG_dom"/>
</dbReference>
<evidence type="ECO:0000256" key="6">
    <source>
        <dbReference type="ARBA" id="ARBA00023134"/>
    </source>
</evidence>
<evidence type="ECO:0000256" key="5">
    <source>
        <dbReference type="ARBA" id="ARBA00022842"/>
    </source>
</evidence>
<feature type="region of interest" description="Disordered" evidence="8">
    <location>
        <begin position="130"/>
        <end position="152"/>
    </location>
</feature>
<feature type="binding site" evidence="7">
    <location>
        <position position="198"/>
    </location>
    <ligand>
        <name>Mg(2+)</name>
        <dbReference type="ChEBI" id="CHEBI:18420"/>
    </ligand>
</feature>
<feature type="binding site" evidence="7">
    <location>
        <begin position="324"/>
        <end position="326"/>
    </location>
    <ligand>
        <name>GTP</name>
        <dbReference type="ChEBI" id="CHEBI:37565"/>
    </ligand>
</feature>
<dbReference type="InterPro" id="IPR027417">
    <property type="entry name" value="P-loop_NTPase"/>
</dbReference>
<dbReference type="NCBIfam" id="NF008955">
    <property type="entry name" value="PRK12297.1"/>
    <property type="match status" value="1"/>
</dbReference>
<organism evidence="11 12">
    <name type="scientific">candidate division WWE3 bacterium</name>
    <dbReference type="NCBI Taxonomy" id="2053526"/>
    <lineage>
        <taxon>Bacteria</taxon>
        <taxon>Katanobacteria</taxon>
    </lineage>
</organism>
<dbReference type="GO" id="GO:0003924">
    <property type="term" value="F:GTPase activity"/>
    <property type="evidence" value="ECO:0007669"/>
    <property type="project" value="UniProtKB-UniRule"/>
</dbReference>
<dbReference type="NCBIfam" id="TIGR02729">
    <property type="entry name" value="Obg_CgtA"/>
    <property type="match status" value="1"/>
</dbReference>
<dbReference type="InterPro" id="IPR036726">
    <property type="entry name" value="GTP1_OBG_dom_sf"/>
</dbReference>
<comment type="subcellular location">
    <subcellularLocation>
        <location evidence="7">Cytoplasm</location>
    </subcellularLocation>
</comment>
<dbReference type="Proteomes" id="UP000701698">
    <property type="component" value="Unassembled WGS sequence"/>
</dbReference>
<keyword evidence="4 7" id="KW-0378">Hydrolase</keyword>
<dbReference type="Pfam" id="PF01018">
    <property type="entry name" value="GTP1_OBG"/>
    <property type="match status" value="1"/>
</dbReference>
<keyword evidence="2 7" id="KW-0963">Cytoplasm</keyword>
<dbReference type="InterPro" id="IPR031167">
    <property type="entry name" value="G_OBG"/>
</dbReference>
<feature type="binding site" evidence="7">
    <location>
        <position position="178"/>
    </location>
    <ligand>
        <name>Mg(2+)</name>
        <dbReference type="ChEBI" id="CHEBI:18420"/>
    </ligand>
</feature>
<evidence type="ECO:0000313" key="11">
    <source>
        <dbReference type="EMBL" id="MCA9390456.1"/>
    </source>
</evidence>
<proteinExistence type="inferred from homology"/>
<comment type="function">
    <text evidence="7">An essential GTPase which binds GTP, GDP and possibly (p)ppGpp with moderate affinity, with high nucleotide exchange rates and a fairly low GTP hydrolysis rate. Plays a role in control of the cell cycle, stress response, ribosome biogenesis and in those bacteria that undergo differentiation, in morphogenesis control.</text>
</comment>
<evidence type="ECO:0000256" key="1">
    <source>
        <dbReference type="ARBA" id="ARBA00007699"/>
    </source>
</evidence>
<reference evidence="11" key="1">
    <citation type="submission" date="2020-04" db="EMBL/GenBank/DDBJ databases">
        <authorList>
            <person name="Zhang T."/>
        </authorList>
    </citation>
    <scope>NUCLEOTIDE SEQUENCE</scope>
    <source>
        <strain evidence="11">HKST-UBA01</strain>
    </source>
</reference>
<dbReference type="HAMAP" id="MF_01454">
    <property type="entry name" value="GTPase_Obg"/>
    <property type="match status" value="1"/>
</dbReference>
<dbReference type="Pfam" id="PF01926">
    <property type="entry name" value="MMR_HSR1"/>
    <property type="match status" value="1"/>
</dbReference>
<dbReference type="PANTHER" id="PTHR11702">
    <property type="entry name" value="DEVELOPMENTALLY REGULATED GTP-BINDING PROTEIN-RELATED"/>
    <property type="match status" value="1"/>
</dbReference>
<evidence type="ECO:0000256" key="4">
    <source>
        <dbReference type="ARBA" id="ARBA00022801"/>
    </source>
</evidence>
<dbReference type="InterPro" id="IPR045086">
    <property type="entry name" value="OBG_GTPase"/>
</dbReference>
<dbReference type="InterPro" id="IPR014100">
    <property type="entry name" value="GTP-bd_Obg/CgtA"/>
</dbReference>
<dbReference type="GO" id="GO:0042254">
    <property type="term" value="P:ribosome biogenesis"/>
    <property type="evidence" value="ECO:0007669"/>
    <property type="project" value="UniProtKB-UniRule"/>
</dbReference>